<dbReference type="SUPFAM" id="SSF50331">
    <property type="entry name" value="MOP-like"/>
    <property type="match status" value="1"/>
</dbReference>
<dbReference type="NCBIfam" id="TIGR00638">
    <property type="entry name" value="Mop"/>
    <property type="match status" value="1"/>
</dbReference>
<dbReference type="OrthoDB" id="9804758at2"/>
<dbReference type="InterPro" id="IPR010093">
    <property type="entry name" value="SinI_DNA-bd"/>
</dbReference>
<dbReference type="Gene3D" id="2.40.50.100">
    <property type="match status" value="1"/>
</dbReference>
<name>A0A923HV40_9FIRM</name>
<feature type="domain" description="Mop" evidence="3">
    <location>
        <begin position="109"/>
        <end position="173"/>
    </location>
</feature>
<evidence type="ECO:0000313" key="4">
    <source>
        <dbReference type="EMBL" id="MBC3887139.1"/>
    </source>
</evidence>
<evidence type="ECO:0000313" key="5">
    <source>
        <dbReference type="Proteomes" id="UP000616595"/>
    </source>
</evidence>
<dbReference type="NCBIfam" id="TIGR01764">
    <property type="entry name" value="excise"/>
    <property type="match status" value="1"/>
</dbReference>
<proteinExistence type="predicted"/>
<evidence type="ECO:0000259" key="3">
    <source>
        <dbReference type="PROSITE" id="PS51866"/>
    </source>
</evidence>
<sequence>MIEELLYTPEEISKKLRITKNTVYEMIKRGDLDAHHLGKHLRISEAQFEAYLSKSKGSENNYQGTVFSDNNDAYVKIDDVTIHVHTDLMGDVKLYIRPEDIILSLESFTSSARNIYKGTVVDLIKDENSVKVVLDIGIPLTALITKTSLEKMDIHKGTEVYAVFKTMSVNVYK</sequence>
<dbReference type="GO" id="GO:0015689">
    <property type="term" value="P:molybdate ion transport"/>
    <property type="evidence" value="ECO:0007669"/>
    <property type="project" value="InterPro"/>
</dbReference>
<reference evidence="4" key="2">
    <citation type="submission" date="2020-10" db="EMBL/GenBank/DDBJ databases">
        <title>Comparative genomics of the Acetobacterium genus.</title>
        <authorList>
            <person name="Marshall C."/>
            <person name="May H."/>
            <person name="Norman S."/>
        </authorList>
    </citation>
    <scope>NUCLEOTIDE SEQUENCE</scope>
    <source>
        <strain evidence="4">DER-2019</strain>
    </source>
</reference>
<protein>
    <submittedName>
        <fullName evidence="4">Helix-turn-helix domain-containing protein</fullName>
    </submittedName>
</protein>
<dbReference type="EMBL" id="WJBD01000002">
    <property type="protein sequence ID" value="MBC3887139.1"/>
    <property type="molecule type" value="Genomic_DNA"/>
</dbReference>
<dbReference type="PROSITE" id="PS51866">
    <property type="entry name" value="MOP"/>
    <property type="match status" value="1"/>
</dbReference>
<comment type="caution">
    <text evidence="4">The sequence shown here is derived from an EMBL/GenBank/DDBJ whole genome shotgun (WGS) entry which is preliminary data.</text>
</comment>
<dbReference type="AlphaFoldDB" id="A0A923HV40"/>
<dbReference type="Proteomes" id="UP000616595">
    <property type="component" value="Unassembled WGS sequence"/>
</dbReference>
<dbReference type="InterPro" id="IPR005116">
    <property type="entry name" value="Transp-assoc_OB_typ1"/>
</dbReference>
<dbReference type="Pfam" id="PF03459">
    <property type="entry name" value="TOBE"/>
    <property type="match status" value="1"/>
</dbReference>
<gene>
    <name evidence="4" type="ORF">GH810_02295</name>
</gene>
<evidence type="ECO:0000256" key="1">
    <source>
        <dbReference type="ARBA" id="ARBA00022505"/>
    </source>
</evidence>
<keyword evidence="5" id="KW-1185">Reference proteome</keyword>
<dbReference type="InterPro" id="IPR008995">
    <property type="entry name" value="Mo/tungstate-bd_C_term_dom"/>
</dbReference>
<dbReference type="Pfam" id="PF12728">
    <property type="entry name" value="HTH_17"/>
    <property type="match status" value="1"/>
</dbReference>
<dbReference type="RefSeq" id="WP_148566513.1">
    <property type="nucleotide sequence ID" value="NZ_RXYA01000004.1"/>
</dbReference>
<dbReference type="InterPro" id="IPR041657">
    <property type="entry name" value="HTH_17"/>
</dbReference>
<keyword evidence="1 2" id="KW-0500">Molybdenum</keyword>
<dbReference type="GO" id="GO:0003677">
    <property type="term" value="F:DNA binding"/>
    <property type="evidence" value="ECO:0007669"/>
    <property type="project" value="InterPro"/>
</dbReference>
<reference evidence="4" key="1">
    <citation type="submission" date="2019-10" db="EMBL/GenBank/DDBJ databases">
        <authorList>
            <person name="Ross D.E."/>
            <person name="Gulliver D."/>
        </authorList>
    </citation>
    <scope>NUCLEOTIDE SEQUENCE</scope>
    <source>
        <strain evidence="4">DER-2019</strain>
    </source>
</reference>
<dbReference type="InterPro" id="IPR004606">
    <property type="entry name" value="Mop_domain"/>
</dbReference>
<organism evidence="4 5">
    <name type="scientific">Acetobacterium paludosum</name>
    <dbReference type="NCBI Taxonomy" id="52693"/>
    <lineage>
        <taxon>Bacteria</taxon>
        <taxon>Bacillati</taxon>
        <taxon>Bacillota</taxon>
        <taxon>Clostridia</taxon>
        <taxon>Eubacteriales</taxon>
        <taxon>Eubacteriaceae</taxon>
        <taxon>Acetobacterium</taxon>
    </lineage>
</organism>
<accession>A0A923HV40</accession>
<evidence type="ECO:0000256" key="2">
    <source>
        <dbReference type="PROSITE-ProRule" id="PRU01213"/>
    </source>
</evidence>